<evidence type="ECO:0000256" key="1">
    <source>
        <dbReference type="SAM" id="Phobius"/>
    </source>
</evidence>
<accession>A0ABT1ZD50</accession>
<proteinExistence type="predicted"/>
<organism evidence="2 3">
    <name type="scientific">Protaetiibacter mangrovi</name>
    <dbReference type="NCBI Taxonomy" id="2970926"/>
    <lineage>
        <taxon>Bacteria</taxon>
        <taxon>Bacillati</taxon>
        <taxon>Actinomycetota</taxon>
        <taxon>Actinomycetes</taxon>
        <taxon>Micrococcales</taxon>
        <taxon>Microbacteriaceae</taxon>
        <taxon>Protaetiibacter</taxon>
    </lineage>
</organism>
<dbReference type="RefSeq" id="WP_258797608.1">
    <property type="nucleotide sequence ID" value="NZ_JANTHX010000004.1"/>
</dbReference>
<evidence type="ECO:0000313" key="3">
    <source>
        <dbReference type="Proteomes" id="UP001205337"/>
    </source>
</evidence>
<feature type="transmembrane region" description="Helical" evidence="1">
    <location>
        <begin position="12"/>
        <end position="32"/>
    </location>
</feature>
<dbReference type="Proteomes" id="UP001205337">
    <property type="component" value="Unassembled WGS sequence"/>
</dbReference>
<gene>
    <name evidence="2" type="ORF">NUH29_03565</name>
</gene>
<name>A0ABT1ZD50_9MICO</name>
<dbReference type="EMBL" id="JANTHX010000004">
    <property type="protein sequence ID" value="MCS0498627.1"/>
    <property type="molecule type" value="Genomic_DNA"/>
</dbReference>
<comment type="caution">
    <text evidence="2">The sequence shown here is derived from an EMBL/GenBank/DDBJ whole genome shotgun (WGS) entry which is preliminary data.</text>
</comment>
<sequence>MLRRLIRQEEGYVLPMVIGLGLVLVLITAVALTSTSSGTVKADTETDWNAALSAAYAGIEDYSSRVENDSSYVKYGNPASAFSAGSPGLSLPTGTNANNAFAVTAGGAWATVPGSDGKAQFRYEVNTAKYASTGVIRVRATGKVGDQTRSLIADLRQDGFSDFVYFTDFETQDPLITSGNDPYCENYWWNRPPQKTSGVTGYSSGSPNCGDIQFAASDTINGKVHSNDRILMCGATFNGAVTTASTTNPLYGTGSGCSAATFNSGNPQKVGAITMPDTNAAMKTETRSDLPSQVPDPGCLYTGPTVVKFNGDGNMTIWSPFTKKTQTTGSNTGSTPSKCGAVGTSGNALGSTSGATIPVLDLNLIYVQNVPTTSSDPNYTSTSTTSFGNYYCSGSGSSQGWRIASSSSTTTYAQKFPATIGSYTENIPSSSTSTTPAYGCRNGDLYISGQIKGRMTAAAENFVYITGDLTYKDNTQDLLGLVGQNAVWVWNPMRTETVSCGWYCTTTTTTAMLGTNRNIYASLLSVAHTIQVQNYAQGSDRGILKIVGSMAQKFRGPVGTGGSSGVSTGYAKSYNYDPRLTYSAPPKYLVPTSTTYQATQVAGAPSAFAANGAAN</sequence>
<keyword evidence="3" id="KW-1185">Reference proteome</keyword>
<evidence type="ECO:0000313" key="2">
    <source>
        <dbReference type="EMBL" id="MCS0498627.1"/>
    </source>
</evidence>
<keyword evidence="1" id="KW-0812">Transmembrane</keyword>
<reference evidence="2 3" key="1">
    <citation type="submission" date="2022-08" db="EMBL/GenBank/DDBJ databases">
        <authorList>
            <person name="Li F."/>
        </authorList>
    </citation>
    <scope>NUCLEOTIDE SEQUENCE [LARGE SCALE GENOMIC DNA]</scope>
    <source>
        <strain evidence="2 3">10F1B-8-1</strain>
    </source>
</reference>
<protein>
    <recommendedName>
        <fullName evidence="4">Flp pilus-assembly TadG-like N-terminal domain-containing protein</fullName>
    </recommendedName>
</protein>
<evidence type="ECO:0008006" key="4">
    <source>
        <dbReference type="Google" id="ProtNLM"/>
    </source>
</evidence>
<keyword evidence="1" id="KW-1133">Transmembrane helix</keyword>
<keyword evidence="1" id="KW-0472">Membrane</keyword>